<organism evidence="2 3">
    <name type="scientific">Meiothermus granaticius NBRC 107808</name>
    <dbReference type="NCBI Taxonomy" id="1227551"/>
    <lineage>
        <taxon>Bacteria</taxon>
        <taxon>Thermotogati</taxon>
        <taxon>Deinococcota</taxon>
        <taxon>Deinococci</taxon>
        <taxon>Thermales</taxon>
        <taxon>Thermaceae</taxon>
        <taxon>Meiothermus</taxon>
    </lineage>
</organism>
<dbReference type="Pfam" id="PF00188">
    <property type="entry name" value="CAP"/>
    <property type="match status" value="1"/>
</dbReference>
<evidence type="ECO:0000259" key="1">
    <source>
        <dbReference type="Pfam" id="PF00188"/>
    </source>
</evidence>
<dbReference type="InterPro" id="IPR014044">
    <property type="entry name" value="CAP_dom"/>
</dbReference>
<dbReference type="EMBL" id="QWLB01000006">
    <property type="protein sequence ID" value="RIH93426.1"/>
    <property type="molecule type" value="Genomic_DNA"/>
</dbReference>
<name>A0A399FCF1_9DEIN</name>
<protein>
    <submittedName>
        <fullName evidence="2">Uncharacterized protein, YkwD family</fullName>
    </submittedName>
</protein>
<dbReference type="Gene3D" id="3.40.33.10">
    <property type="entry name" value="CAP"/>
    <property type="match status" value="1"/>
</dbReference>
<dbReference type="SUPFAM" id="SSF55797">
    <property type="entry name" value="PR-1-like"/>
    <property type="match status" value="1"/>
</dbReference>
<dbReference type="InterPro" id="IPR035940">
    <property type="entry name" value="CAP_sf"/>
</dbReference>
<gene>
    <name evidence="2" type="ORF">Mgrana_00682</name>
</gene>
<proteinExistence type="predicted"/>
<comment type="caution">
    <text evidence="2">The sequence shown here is derived from an EMBL/GenBank/DDBJ whole genome shotgun (WGS) entry which is preliminary data.</text>
</comment>
<dbReference type="CDD" id="cd05379">
    <property type="entry name" value="CAP_bacterial"/>
    <property type="match status" value="1"/>
</dbReference>
<accession>A0A399FCF1</accession>
<keyword evidence="3" id="KW-1185">Reference proteome</keyword>
<dbReference type="Proteomes" id="UP000266178">
    <property type="component" value="Unassembled WGS sequence"/>
</dbReference>
<sequence length="158" mass="17095">MPRAWTILLLGLGIGPLGLAQSVASLESQVLSLINTARAQGTACRGGGGGVALPPLRYDPTLAQAAKRHALNMGRVGFLSHYYQGMGPRVRVARAGYAYLRMSEIIYKGNSMSPQQAVRWWLWSPVHCRAIMNPYYQEFGAGLSPVGGAWAVELAQPR</sequence>
<evidence type="ECO:0000313" key="2">
    <source>
        <dbReference type="EMBL" id="RIH93426.1"/>
    </source>
</evidence>
<reference evidence="2 3" key="1">
    <citation type="submission" date="2018-08" db="EMBL/GenBank/DDBJ databases">
        <title>Meiothermus granaticius genome AF-68 sequencing project.</title>
        <authorList>
            <person name="Da Costa M.S."/>
            <person name="Albuquerque L."/>
            <person name="Raposo P."/>
            <person name="Froufe H.J.C."/>
            <person name="Barroso C.S."/>
            <person name="Egas C."/>
        </authorList>
    </citation>
    <scope>NUCLEOTIDE SEQUENCE [LARGE SCALE GENOMIC DNA]</scope>
    <source>
        <strain evidence="2 3">AF-68</strain>
    </source>
</reference>
<feature type="domain" description="SCP" evidence="1">
    <location>
        <begin position="31"/>
        <end position="147"/>
    </location>
</feature>
<dbReference type="AlphaFoldDB" id="A0A399FCF1"/>
<evidence type="ECO:0000313" key="3">
    <source>
        <dbReference type="Proteomes" id="UP000266178"/>
    </source>
</evidence>
<dbReference type="PANTHER" id="PTHR31157">
    <property type="entry name" value="SCP DOMAIN-CONTAINING PROTEIN"/>
    <property type="match status" value="1"/>
</dbReference>
<dbReference type="PANTHER" id="PTHR31157:SF1">
    <property type="entry name" value="SCP DOMAIN-CONTAINING PROTEIN"/>
    <property type="match status" value="1"/>
</dbReference>
<dbReference type="OrthoDB" id="68195at2"/>